<dbReference type="EMBL" id="PYBW01000141">
    <property type="protein sequence ID" value="PYC68148.1"/>
    <property type="molecule type" value="Genomic_DNA"/>
</dbReference>
<dbReference type="InterPro" id="IPR036286">
    <property type="entry name" value="LexA/Signal_pep-like_sf"/>
</dbReference>
<dbReference type="Gene3D" id="2.10.109.10">
    <property type="entry name" value="Umud Fragment, subunit A"/>
    <property type="match status" value="1"/>
</dbReference>
<evidence type="ECO:0000313" key="6">
    <source>
        <dbReference type="Proteomes" id="UP000248039"/>
    </source>
</evidence>
<evidence type="ECO:0000259" key="4">
    <source>
        <dbReference type="Pfam" id="PF00717"/>
    </source>
</evidence>
<protein>
    <submittedName>
        <fullName evidence="5">Nickel-type superoxide dismutase maturation protease</fullName>
    </submittedName>
</protein>
<keyword evidence="6" id="KW-1185">Reference proteome</keyword>
<gene>
    <name evidence="5" type="primary">sodX</name>
    <name evidence="5" type="ORF">C7C46_29440</name>
</gene>
<comment type="subcellular location">
    <subcellularLocation>
        <location evidence="1">Endomembrane system</location>
    </subcellularLocation>
</comment>
<dbReference type="Proteomes" id="UP000248039">
    <property type="component" value="Unassembled WGS sequence"/>
</dbReference>
<dbReference type="InterPro" id="IPR014124">
    <property type="entry name" value="Pept_S26A_Sod_Ni_maturase"/>
</dbReference>
<dbReference type="PANTHER" id="PTHR12383:SF16">
    <property type="entry name" value="MITOCHONDRIAL INNER MEMBRANE PROTEASE SUBUNIT 1"/>
    <property type="match status" value="1"/>
</dbReference>
<name>A0A2V4N167_9ACTN</name>
<feature type="domain" description="Peptidase S24/S26A/S26B/S26C" evidence="4">
    <location>
        <begin position="28"/>
        <end position="91"/>
    </location>
</feature>
<proteinExistence type="predicted"/>
<keyword evidence="3" id="KW-0472">Membrane</keyword>
<keyword evidence="2" id="KW-0378">Hydrolase</keyword>
<dbReference type="Pfam" id="PF00717">
    <property type="entry name" value="Peptidase_S24"/>
    <property type="match status" value="1"/>
</dbReference>
<dbReference type="InterPro" id="IPR015927">
    <property type="entry name" value="Peptidase_S24_S26A/B/C"/>
</dbReference>
<keyword evidence="5" id="KW-0645">Protease</keyword>
<dbReference type="AlphaFoldDB" id="A0A2V4N167"/>
<dbReference type="CDD" id="cd06530">
    <property type="entry name" value="S26_SPase_I"/>
    <property type="match status" value="1"/>
</dbReference>
<dbReference type="InterPro" id="IPR052064">
    <property type="entry name" value="Mito_IMP1_subunit"/>
</dbReference>
<dbReference type="NCBIfam" id="TIGR02754">
    <property type="entry name" value="sod_Ni_protease"/>
    <property type="match status" value="1"/>
</dbReference>
<comment type="caution">
    <text evidence="5">The sequence shown here is derived from an EMBL/GenBank/DDBJ whole genome shotgun (WGS) entry which is preliminary data.</text>
</comment>
<organism evidence="5 6">
    <name type="scientific">Streptomyces tateyamensis</name>
    <dbReference type="NCBI Taxonomy" id="565073"/>
    <lineage>
        <taxon>Bacteria</taxon>
        <taxon>Bacillati</taxon>
        <taxon>Actinomycetota</taxon>
        <taxon>Actinomycetes</taxon>
        <taxon>Kitasatosporales</taxon>
        <taxon>Streptomycetaceae</taxon>
        <taxon>Streptomyces</taxon>
    </lineage>
</organism>
<dbReference type="GO" id="GO:0012505">
    <property type="term" value="C:endomembrane system"/>
    <property type="evidence" value="ECO:0007669"/>
    <property type="project" value="UniProtKB-SubCell"/>
</dbReference>
<dbReference type="PANTHER" id="PTHR12383">
    <property type="entry name" value="PROTEASE FAMILY S26 MITOCHONDRIAL INNER MEMBRANE PROTEASE-RELATED"/>
    <property type="match status" value="1"/>
</dbReference>
<dbReference type="OrthoDB" id="1467636at2"/>
<dbReference type="InterPro" id="IPR019533">
    <property type="entry name" value="Peptidase_S26"/>
</dbReference>
<evidence type="ECO:0000256" key="2">
    <source>
        <dbReference type="ARBA" id="ARBA00022801"/>
    </source>
</evidence>
<dbReference type="GO" id="GO:0006465">
    <property type="term" value="P:signal peptide processing"/>
    <property type="evidence" value="ECO:0007669"/>
    <property type="project" value="InterPro"/>
</dbReference>
<dbReference type="GO" id="GO:0004252">
    <property type="term" value="F:serine-type endopeptidase activity"/>
    <property type="evidence" value="ECO:0007669"/>
    <property type="project" value="InterPro"/>
</dbReference>
<reference evidence="5 6" key="1">
    <citation type="submission" date="2018-03" db="EMBL/GenBank/DDBJ databases">
        <title>Bioinformatic expansion and discovery of thiopeptide antibiotics.</title>
        <authorList>
            <person name="Schwalen C.J."/>
            <person name="Hudson G.A."/>
            <person name="Mitchell D.A."/>
        </authorList>
    </citation>
    <scope>NUCLEOTIDE SEQUENCE [LARGE SCALE GENOMIC DNA]</scope>
    <source>
        <strain evidence="5 6">ATCC 21389</strain>
    </source>
</reference>
<evidence type="ECO:0000256" key="3">
    <source>
        <dbReference type="ARBA" id="ARBA00023136"/>
    </source>
</evidence>
<evidence type="ECO:0000256" key="1">
    <source>
        <dbReference type="ARBA" id="ARBA00004308"/>
    </source>
</evidence>
<evidence type="ECO:0000313" key="5">
    <source>
        <dbReference type="EMBL" id="PYC68148.1"/>
    </source>
</evidence>
<dbReference type="RefSeq" id="WP_110672978.1">
    <property type="nucleotide sequence ID" value="NZ_PYBW01000141.1"/>
</dbReference>
<sequence>MAAKRLREAEESGEPGRRAGGGLLPFGLVDVDGPSMVPTLYHGDRVVVRYGARVRPGAVLLVRHPMRQDLLVVKRATELRSKGWWLLSDNQFLGNDSRDFGPVPPELVLGRVLARVRPSVSWLAPAGRLERLLCGWPLGRVPGLAARFGLSRRLSPLR</sequence>
<dbReference type="SUPFAM" id="SSF51306">
    <property type="entry name" value="LexA/Signal peptidase"/>
    <property type="match status" value="1"/>
</dbReference>
<accession>A0A2V4N167</accession>